<protein>
    <submittedName>
        <fullName evidence="1">Uncharacterized protein</fullName>
    </submittedName>
</protein>
<proteinExistence type="predicted"/>
<dbReference type="AlphaFoldDB" id="A0A1W1I319"/>
<organism evidence="1 2">
    <name type="scientific">Nitrospira japonica</name>
    <dbReference type="NCBI Taxonomy" id="1325564"/>
    <lineage>
        <taxon>Bacteria</taxon>
        <taxon>Pseudomonadati</taxon>
        <taxon>Nitrospirota</taxon>
        <taxon>Nitrospiria</taxon>
        <taxon>Nitrospirales</taxon>
        <taxon>Nitrospiraceae</taxon>
        <taxon>Nitrospira</taxon>
    </lineage>
</organism>
<dbReference type="RefSeq" id="WP_155969910.1">
    <property type="nucleotide sequence ID" value="NZ_LT828648.1"/>
</dbReference>
<keyword evidence="2" id="KW-1185">Reference proteome</keyword>
<reference evidence="1 2" key="1">
    <citation type="submission" date="2017-03" db="EMBL/GenBank/DDBJ databases">
        <authorList>
            <person name="Afonso C.L."/>
            <person name="Miller P.J."/>
            <person name="Scott M.A."/>
            <person name="Spackman E."/>
            <person name="Goraichik I."/>
            <person name="Dimitrov K.M."/>
            <person name="Suarez D.L."/>
            <person name="Swayne D.E."/>
        </authorList>
    </citation>
    <scope>NUCLEOTIDE SEQUENCE [LARGE SCALE GENOMIC DNA]</scope>
    <source>
        <strain evidence="1">Genome sequencing of Nitrospira japonica strain NJ11</strain>
    </source>
</reference>
<sequence length="174" mass="19499">MVKRQAQAQEDLERLNCEIRDAERSQASSTTLTKLRSARTTAKETSDDVQMCLEAFPRELELAEGAVIGAKRACTAERYTALVECQRKLVQMISEALERIFQSMKMKESLAIQQRQLLAGIGNYNFSLESVRLATCVELGKRFAIAAGSPERPTSIMELDWTCRYMNRGGGLVD</sequence>
<accession>A0A1W1I319</accession>
<name>A0A1W1I319_9BACT</name>
<gene>
    <name evidence="1" type="ORF">NSJP_1228</name>
</gene>
<dbReference type="Proteomes" id="UP000192042">
    <property type="component" value="Chromosome I"/>
</dbReference>
<evidence type="ECO:0000313" key="1">
    <source>
        <dbReference type="EMBL" id="SLM47400.1"/>
    </source>
</evidence>
<evidence type="ECO:0000313" key="2">
    <source>
        <dbReference type="Proteomes" id="UP000192042"/>
    </source>
</evidence>
<dbReference type="EMBL" id="LT828648">
    <property type="protein sequence ID" value="SLM47400.1"/>
    <property type="molecule type" value="Genomic_DNA"/>
</dbReference>
<dbReference type="KEGG" id="nja:NSJP_1228"/>